<dbReference type="SMART" id="SM00487">
    <property type="entry name" value="DEXDc"/>
    <property type="match status" value="1"/>
</dbReference>
<evidence type="ECO:0000256" key="8">
    <source>
        <dbReference type="ARBA" id="ARBA00022840"/>
    </source>
</evidence>
<keyword evidence="10 12" id="KW-0413">Isomerase</keyword>
<keyword evidence="8 12" id="KW-0067">ATP-binding</keyword>
<dbReference type="GO" id="GO:1990077">
    <property type="term" value="C:primosome complex"/>
    <property type="evidence" value="ECO:0007669"/>
    <property type="project" value="UniProtKB-UniRule"/>
</dbReference>
<keyword evidence="4 12" id="KW-0547">Nucleotide-binding</keyword>
<dbReference type="PANTHER" id="PTHR30580">
    <property type="entry name" value="PRIMOSOMAL PROTEIN N"/>
    <property type="match status" value="1"/>
</dbReference>
<dbReference type="EC" id="5.6.2.4" evidence="12"/>
<dbReference type="InterPro" id="IPR011545">
    <property type="entry name" value="DEAD/DEAH_box_helicase_dom"/>
</dbReference>
<feature type="binding site" evidence="12">
    <location>
        <position position="480"/>
    </location>
    <ligand>
        <name>Zn(2+)</name>
        <dbReference type="ChEBI" id="CHEBI:29105"/>
        <label>2</label>
    </ligand>
</feature>
<dbReference type="GO" id="GO:0006270">
    <property type="term" value="P:DNA replication initiation"/>
    <property type="evidence" value="ECO:0007669"/>
    <property type="project" value="TreeGrafter"/>
</dbReference>
<dbReference type="GO" id="GO:0008270">
    <property type="term" value="F:zinc ion binding"/>
    <property type="evidence" value="ECO:0007669"/>
    <property type="project" value="UniProtKB-UniRule"/>
</dbReference>
<proteinExistence type="inferred from homology"/>
<dbReference type="GO" id="GO:0043138">
    <property type="term" value="F:3'-5' DNA helicase activity"/>
    <property type="evidence" value="ECO:0007669"/>
    <property type="project" value="UniProtKB-EC"/>
</dbReference>
<dbReference type="InterPro" id="IPR042115">
    <property type="entry name" value="PriA_3primeBD_sf"/>
</dbReference>
<comment type="subunit">
    <text evidence="12">Component of the replication restart primosome.</text>
</comment>
<dbReference type="NCBIfam" id="TIGR00595">
    <property type="entry name" value="priA"/>
    <property type="match status" value="1"/>
</dbReference>
<dbReference type="InterPro" id="IPR014001">
    <property type="entry name" value="Helicase_ATP-bd"/>
</dbReference>
<dbReference type="PROSITE" id="PS51194">
    <property type="entry name" value="HELICASE_CTER"/>
    <property type="match status" value="1"/>
</dbReference>
<comment type="catalytic activity">
    <reaction evidence="11 12">
        <text>ATP + H2O = ADP + phosphate + H(+)</text>
        <dbReference type="Rhea" id="RHEA:13065"/>
        <dbReference type="ChEBI" id="CHEBI:15377"/>
        <dbReference type="ChEBI" id="CHEBI:15378"/>
        <dbReference type="ChEBI" id="CHEBI:30616"/>
        <dbReference type="ChEBI" id="CHEBI:43474"/>
        <dbReference type="ChEBI" id="CHEBI:456216"/>
        <dbReference type="EC" id="5.6.2.4"/>
    </reaction>
</comment>
<feature type="domain" description="Helicase C-terminal" evidence="15">
    <location>
        <begin position="485"/>
        <end position="654"/>
    </location>
</feature>
<evidence type="ECO:0000259" key="15">
    <source>
        <dbReference type="PROSITE" id="PS51194"/>
    </source>
</evidence>
<dbReference type="InterPro" id="IPR040498">
    <property type="entry name" value="PriA_CRR"/>
</dbReference>
<feature type="binding site" evidence="12">
    <location>
        <position position="462"/>
    </location>
    <ligand>
        <name>Zn(2+)</name>
        <dbReference type="ChEBI" id="CHEBI:29105"/>
        <label>2</label>
    </ligand>
</feature>
<dbReference type="Pfam" id="PF17764">
    <property type="entry name" value="PriA_3primeBD"/>
    <property type="match status" value="1"/>
</dbReference>
<dbReference type="FunFam" id="3.40.50.300:FF:000489">
    <property type="entry name" value="Primosome assembly protein PriA"/>
    <property type="match status" value="1"/>
</dbReference>
<evidence type="ECO:0000256" key="11">
    <source>
        <dbReference type="ARBA" id="ARBA00048988"/>
    </source>
</evidence>
<evidence type="ECO:0000256" key="13">
    <source>
        <dbReference type="SAM" id="MobiDB-lite"/>
    </source>
</evidence>
<dbReference type="EMBL" id="FUWU01000002">
    <property type="protein sequence ID" value="SJZ34759.1"/>
    <property type="molecule type" value="Genomic_DNA"/>
</dbReference>
<evidence type="ECO:0000256" key="6">
    <source>
        <dbReference type="ARBA" id="ARBA00022806"/>
    </source>
</evidence>
<dbReference type="RefSeq" id="WP_234978149.1">
    <property type="nucleotide sequence ID" value="NZ_FUWU01000002.1"/>
</dbReference>
<protein>
    <recommendedName>
        <fullName evidence="12">Replication restart protein PriA</fullName>
    </recommendedName>
    <alternativeName>
        <fullName evidence="12">ATP-dependent DNA helicase PriA</fullName>
        <ecNumber evidence="12">5.6.2.4</ecNumber>
    </alternativeName>
    <alternativeName>
        <fullName evidence="12">DNA 3'-5' helicase PriA</fullName>
    </alternativeName>
</protein>
<keyword evidence="3 12" id="KW-0479">Metal-binding</keyword>
<dbReference type="GO" id="GO:0006310">
    <property type="term" value="P:DNA recombination"/>
    <property type="evidence" value="ECO:0007669"/>
    <property type="project" value="InterPro"/>
</dbReference>
<dbReference type="GO" id="GO:0003677">
    <property type="term" value="F:DNA binding"/>
    <property type="evidence" value="ECO:0007669"/>
    <property type="project" value="UniProtKB-UniRule"/>
</dbReference>
<dbReference type="Gene3D" id="3.40.1440.60">
    <property type="entry name" value="PriA, 3(prime) DNA-binding domain"/>
    <property type="match status" value="1"/>
</dbReference>
<dbReference type="InterPro" id="IPR005259">
    <property type="entry name" value="PriA"/>
</dbReference>
<dbReference type="AlphaFoldDB" id="A0A1T4JXC4"/>
<feature type="binding site" evidence="12">
    <location>
        <position position="483"/>
    </location>
    <ligand>
        <name>Zn(2+)</name>
        <dbReference type="ChEBI" id="CHEBI:29105"/>
        <label>2</label>
    </ligand>
</feature>
<name>A0A1T4JXC4_9BACT</name>
<dbReference type="Pfam" id="PF18319">
    <property type="entry name" value="Zn_ribbon_PriA"/>
    <property type="match status" value="1"/>
</dbReference>
<comment type="cofactor">
    <cofactor evidence="12">
        <name>Zn(2+)</name>
        <dbReference type="ChEBI" id="CHEBI:29105"/>
    </cofactor>
    <text evidence="12">Binds 2 zinc ions per subunit.</text>
</comment>
<feature type="binding site" evidence="12">
    <location>
        <position position="465"/>
    </location>
    <ligand>
        <name>Zn(2+)</name>
        <dbReference type="ChEBI" id="CHEBI:29105"/>
        <label>2</label>
    </ligand>
</feature>
<dbReference type="Pfam" id="PF18074">
    <property type="entry name" value="PriA_C"/>
    <property type="match status" value="1"/>
</dbReference>
<dbReference type="GO" id="GO:0006302">
    <property type="term" value="P:double-strand break repair"/>
    <property type="evidence" value="ECO:0007669"/>
    <property type="project" value="InterPro"/>
</dbReference>
<organism evidence="16 17">
    <name type="scientific">Fibrobacter intestinalis</name>
    <dbReference type="NCBI Taxonomy" id="28122"/>
    <lineage>
        <taxon>Bacteria</taxon>
        <taxon>Pseudomonadati</taxon>
        <taxon>Fibrobacterota</taxon>
        <taxon>Fibrobacteria</taxon>
        <taxon>Fibrobacterales</taxon>
        <taxon>Fibrobacteraceae</taxon>
        <taxon>Fibrobacter</taxon>
    </lineage>
</organism>
<feature type="domain" description="Helicase ATP-binding" evidence="14">
    <location>
        <begin position="224"/>
        <end position="390"/>
    </location>
</feature>
<dbReference type="STRING" id="28122.SAMN02745108_00183"/>
<feature type="binding site" evidence="12">
    <location>
        <position position="456"/>
    </location>
    <ligand>
        <name>Zn(2+)</name>
        <dbReference type="ChEBI" id="CHEBI:29105"/>
        <label>1</label>
    </ligand>
</feature>
<evidence type="ECO:0000256" key="12">
    <source>
        <dbReference type="HAMAP-Rule" id="MF_00983"/>
    </source>
</evidence>
<dbReference type="SUPFAM" id="SSF52540">
    <property type="entry name" value="P-loop containing nucleoside triphosphate hydrolases"/>
    <property type="match status" value="2"/>
</dbReference>
<dbReference type="HAMAP" id="MF_00983">
    <property type="entry name" value="PriA"/>
    <property type="match status" value="1"/>
</dbReference>
<dbReference type="GO" id="GO:0016887">
    <property type="term" value="F:ATP hydrolysis activity"/>
    <property type="evidence" value="ECO:0007669"/>
    <property type="project" value="RHEA"/>
</dbReference>
<evidence type="ECO:0000256" key="1">
    <source>
        <dbReference type="ARBA" id="ARBA00022515"/>
    </source>
</evidence>
<gene>
    <name evidence="12" type="primary">priA</name>
    <name evidence="16" type="ORF">SAMN02745108_00183</name>
</gene>
<evidence type="ECO:0000256" key="9">
    <source>
        <dbReference type="ARBA" id="ARBA00023125"/>
    </source>
</evidence>
<comment type="function">
    <text evidence="12">Initiates the restart of stalled replication forks, which reloads the replicative helicase on sites other than the origin of replication. Recognizes and binds to abandoned replication forks and remodels them to uncover a helicase loading site. Promotes assembly of the primosome at these replication forks.</text>
</comment>
<dbReference type="GO" id="GO:0005524">
    <property type="term" value="F:ATP binding"/>
    <property type="evidence" value="ECO:0007669"/>
    <property type="project" value="UniProtKB-UniRule"/>
</dbReference>
<dbReference type="InterPro" id="IPR001650">
    <property type="entry name" value="Helicase_C-like"/>
</dbReference>
<dbReference type="SMART" id="SM00490">
    <property type="entry name" value="HELICc"/>
    <property type="match status" value="1"/>
</dbReference>
<evidence type="ECO:0000259" key="14">
    <source>
        <dbReference type="PROSITE" id="PS51192"/>
    </source>
</evidence>
<dbReference type="Proteomes" id="UP000190449">
    <property type="component" value="Unassembled WGS sequence"/>
</dbReference>
<evidence type="ECO:0000256" key="10">
    <source>
        <dbReference type="ARBA" id="ARBA00023235"/>
    </source>
</evidence>
<evidence type="ECO:0000313" key="17">
    <source>
        <dbReference type="Proteomes" id="UP000190449"/>
    </source>
</evidence>
<feature type="binding site" evidence="12">
    <location>
        <position position="496"/>
    </location>
    <ligand>
        <name>Zn(2+)</name>
        <dbReference type="ChEBI" id="CHEBI:29105"/>
        <label>1</label>
    </ligand>
</feature>
<dbReference type="InterPro" id="IPR041222">
    <property type="entry name" value="PriA_3primeBD"/>
</dbReference>
<feature type="compositionally biased region" description="Basic and acidic residues" evidence="13">
    <location>
        <begin position="185"/>
        <end position="207"/>
    </location>
</feature>
<keyword evidence="5 12" id="KW-0378">Hydrolase</keyword>
<keyword evidence="7 12" id="KW-0862">Zinc</keyword>
<evidence type="ECO:0000256" key="5">
    <source>
        <dbReference type="ARBA" id="ARBA00022801"/>
    </source>
</evidence>
<keyword evidence="2 12" id="KW-0235">DNA replication</keyword>
<dbReference type="GO" id="GO:0006269">
    <property type="term" value="P:DNA replication, synthesis of primer"/>
    <property type="evidence" value="ECO:0007669"/>
    <property type="project" value="UniProtKB-KW"/>
</dbReference>
<keyword evidence="9 12" id="KW-0238">DNA-binding</keyword>
<dbReference type="PANTHER" id="PTHR30580:SF0">
    <property type="entry name" value="PRIMOSOMAL PROTEIN N"/>
    <property type="match status" value="1"/>
</dbReference>
<dbReference type="Gene3D" id="3.40.50.300">
    <property type="entry name" value="P-loop containing nucleotide triphosphate hydrolases"/>
    <property type="match status" value="2"/>
</dbReference>
<sequence>MVPVPESVEGWKPAPWIVEYFGEESGKIVRITSWRGNGFLEVTAKTIFKRMAKRIHKTNPPESIFKEYPSGDFSAYCEVYVPQSPMIFTYAVPTSVQVRRGSVVWIQLGKRKPSLAVVSQVTAEKPAFPKIKQAFPHESGYAFGERYMEKLDWVSRYYMATPMQSLNVFLPKDFGNYLDALLQAENEKKSEEENERGEASSGERESEPPLTLEQQSALEALAKMLDGTGFRGALLHGVTGSGKTRVYMELAKRALTLGKKILVLVPEIGLAPQIAERFSKSLGFEVPLIHSALSAPIKRKSWLSILSGRATIVIGTRSAILSPFEYDLVILDEEHDSSYKQEDSAPHYHARTLAFHEAAKWGGLVLLGSATPSVETFWAAKSRKLHYLVLSHRATEVELPKVSIVDMKKKWRKQDSSLLLSSELREALTKTVENGDQAIILMNRRGYSKSRVCSECGNTFCCPVCKVPLIYHKQHNGLLCHYCGRIFSLSVPCPDCGSKHFELLGGAIEKLEEEIAEWIPQARTIRMDRDTTANVGAAERILNDFRERKFSVLLGTQIVAKGHDFPDVQLVGIVGAEAGAGVPNFRSGERLFELLSQTSGRAGRAKGNGTVILQTNNPDDPIIQLATTHDYLGFAEKELASRFDAHYPPYKKLAEVRLGHRNETLLHEKAERFAEMLSQNSRIEVLGPVDAYIPWDGKTFWMHLLIKAERVAEIREALSPLPQDLEVRINIDPI</sequence>
<reference evidence="16 17" key="1">
    <citation type="submission" date="2017-02" db="EMBL/GenBank/DDBJ databases">
        <authorList>
            <person name="Peterson S.W."/>
        </authorList>
    </citation>
    <scope>NUCLEOTIDE SEQUENCE [LARGE SCALE GENOMIC DNA]</scope>
    <source>
        <strain evidence="16 17">ATCC 43854</strain>
    </source>
</reference>
<evidence type="ECO:0000313" key="16">
    <source>
        <dbReference type="EMBL" id="SJZ34759.1"/>
    </source>
</evidence>
<dbReference type="InterPro" id="IPR041236">
    <property type="entry name" value="PriA_C"/>
</dbReference>
<dbReference type="InterPro" id="IPR027417">
    <property type="entry name" value="P-loop_NTPase"/>
</dbReference>
<accession>A0A1T4JXC4</accession>
<evidence type="ECO:0000256" key="7">
    <source>
        <dbReference type="ARBA" id="ARBA00022833"/>
    </source>
</evidence>
<dbReference type="Pfam" id="PF00270">
    <property type="entry name" value="DEAD"/>
    <property type="match status" value="1"/>
</dbReference>
<comment type="similarity">
    <text evidence="12">Belongs to the helicase family. PriA subfamily.</text>
</comment>
<evidence type="ECO:0000256" key="4">
    <source>
        <dbReference type="ARBA" id="ARBA00022741"/>
    </source>
</evidence>
<feature type="binding site" evidence="12">
    <location>
        <position position="453"/>
    </location>
    <ligand>
        <name>Zn(2+)</name>
        <dbReference type="ChEBI" id="CHEBI:29105"/>
        <label>1</label>
    </ligand>
</feature>
<comment type="catalytic activity">
    <reaction evidence="12">
        <text>Couples ATP hydrolysis with the unwinding of duplex DNA by translocating in the 3'-5' direction.</text>
        <dbReference type="EC" id="5.6.2.4"/>
    </reaction>
</comment>
<evidence type="ECO:0000256" key="2">
    <source>
        <dbReference type="ARBA" id="ARBA00022705"/>
    </source>
</evidence>
<dbReference type="PROSITE" id="PS51192">
    <property type="entry name" value="HELICASE_ATP_BIND_1"/>
    <property type="match status" value="1"/>
</dbReference>
<dbReference type="Pfam" id="PF00271">
    <property type="entry name" value="Helicase_C"/>
    <property type="match status" value="1"/>
</dbReference>
<keyword evidence="1 12" id="KW-0639">Primosome</keyword>
<evidence type="ECO:0000256" key="3">
    <source>
        <dbReference type="ARBA" id="ARBA00022723"/>
    </source>
</evidence>
<feature type="binding site" evidence="12">
    <location>
        <position position="493"/>
    </location>
    <ligand>
        <name>Zn(2+)</name>
        <dbReference type="ChEBI" id="CHEBI:29105"/>
        <label>1</label>
    </ligand>
</feature>
<feature type="region of interest" description="Disordered" evidence="13">
    <location>
        <begin position="185"/>
        <end position="211"/>
    </location>
</feature>
<keyword evidence="6 12" id="KW-0347">Helicase</keyword>